<protein>
    <submittedName>
        <fullName evidence="1">Uncharacterized protein</fullName>
    </submittedName>
</protein>
<comment type="caution">
    <text evidence="1">The sequence shown here is derived from an EMBL/GenBank/DDBJ whole genome shotgun (WGS) entry which is preliminary data.</text>
</comment>
<sequence>MDTREQALKLSQEVGKKLLECGTEVDEYYRKIRELRLLEDSLAFQTALLNVEHGFFMVVHSMNILREQLNLLIVASKKGEVV</sequence>
<name>A0A7C5SY39_9AQUI</name>
<gene>
    <name evidence="1" type="ORF">ENN04_03685</name>
</gene>
<proteinExistence type="predicted"/>
<organism evidence="1">
    <name type="scientific">Thermocrinis ruber</name>
    <dbReference type="NCBI Taxonomy" id="75906"/>
    <lineage>
        <taxon>Bacteria</taxon>
        <taxon>Pseudomonadati</taxon>
        <taxon>Aquificota</taxon>
        <taxon>Aquificia</taxon>
        <taxon>Aquificales</taxon>
        <taxon>Aquificaceae</taxon>
        <taxon>Thermocrinis</taxon>
    </lineage>
</organism>
<reference evidence="1" key="1">
    <citation type="journal article" date="2020" name="mSystems">
        <title>Genome- and Community-Level Interaction Insights into Carbon Utilization and Element Cycling Functions of Hydrothermarchaeota in Hydrothermal Sediment.</title>
        <authorList>
            <person name="Zhou Z."/>
            <person name="Liu Y."/>
            <person name="Xu W."/>
            <person name="Pan J."/>
            <person name="Luo Z.H."/>
            <person name="Li M."/>
        </authorList>
    </citation>
    <scope>NUCLEOTIDE SEQUENCE [LARGE SCALE GENOMIC DNA]</scope>
    <source>
        <strain evidence="1">SpSt-114</strain>
    </source>
</reference>
<dbReference type="AlphaFoldDB" id="A0A7C5SY39"/>
<evidence type="ECO:0000313" key="1">
    <source>
        <dbReference type="EMBL" id="HHO73720.1"/>
    </source>
</evidence>
<dbReference type="EMBL" id="DSAC01000043">
    <property type="protein sequence ID" value="HHO73720.1"/>
    <property type="molecule type" value="Genomic_DNA"/>
</dbReference>
<accession>A0A7C5SY39</accession>